<accession>A0A2H0XC99</accession>
<evidence type="ECO:0000313" key="2">
    <source>
        <dbReference type="Proteomes" id="UP000231252"/>
    </source>
</evidence>
<organism evidence="1 2">
    <name type="scientific">candidate division WWE3 bacterium CG08_land_8_20_14_0_20_41_10</name>
    <dbReference type="NCBI Taxonomy" id="1975085"/>
    <lineage>
        <taxon>Bacteria</taxon>
        <taxon>Katanobacteria</taxon>
    </lineage>
</organism>
<dbReference type="AlphaFoldDB" id="A0A2H0XC99"/>
<gene>
    <name evidence="1" type="ORF">COT50_01220</name>
</gene>
<reference evidence="2" key="1">
    <citation type="submission" date="2017-09" db="EMBL/GenBank/DDBJ databases">
        <title>Depth-based differentiation of microbial function through sediment-hosted aquifers and enrichment of novel symbionts in the deep terrestrial subsurface.</title>
        <authorList>
            <person name="Probst A.J."/>
            <person name="Ladd B."/>
            <person name="Jarett J.K."/>
            <person name="Geller-Mcgrath D.E."/>
            <person name="Sieber C.M.K."/>
            <person name="Emerson J.B."/>
            <person name="Anantharaman K."/>
            <person name="Thomas B.C."/>
            <person name="Malmstrom R."/>
            <person name="Stieglmeier M."/>
            <person name="Klingl A."/>
            <person name="Woyke T."/>
            <person name="Ryan C.M."/>
            <person name="Banfield J.F."/>
        </authorList>
    </citation>
    <scope>NUCLEOTIDE SEQUENCE [LARGE SCALE GENOMIC DNA]</scope>
</reference>
<name>A0A2H0XC99_UNCKA</name>
<dbReference type="Proteomes" id="UP000231252">
    <property type="component" value="Unassembled WGS sequence"/>
</dbReference>
<proteinExistence type="predicted"/>
<evidence type="ECO:0008006" key="3">
    <source>
        <dbReference type="Google" id="ProtNLM"/>
    </source>
</evidence>
<dbReference type="EMBL" id="PEYU01000022">
    <property type="protein sequence ID" value="PIS22570.1"/>
    <property type="molecule type" value="Genomic_DNA"/>
</dbReference>
<evidence type="ECO:0000313" key="1">
    <source>
        <dbReference type="EMBL" id="PIS22570.1"/>
    </source>
</evidence>
<protein>
    <recommendedName>
        <fullName evidence="3">F-type ATPase subunit delta</fullName>
    </recommendedName>
</protein>
<sequence>MPTENVAHKLAELVKTTDNKVLLMNQVHSLLTDLSKISSPSTQDIQNNYPFLSKILLECFPETSKKLEQKGLEALLVSLKSLEEIAFAVPGAVIADTINRQLEMWTTENIGTGLLTKCSPSTEIVGGLLISHAGHFLNLSLDKIIKEKIYA</sequence>
<comment type="caution">
    <text evidence="1">The sequence shown here is derived from an EMBL/GenBank/DDBJ whole genome shotgun (WGS) entry which is preliminary data.</text>
</comment>